<comment type="caution">
    <text evidence="1">The sequence shown here is derived from an EMBL/GenBank/DDBJ whole genome shotgun (WGS) entry which is preliminary data.</text>
</comment>
<evidence type="ECO:0000313" key="2">
    <source>
        <dbReference type="Proteomes" id="UP001204015"/>
    </source>
</evidence>
<dbReference type="Gene3D" id="3.30.2310.20">
    <property type="entry name" value="RelE-like"/>
    <property type="match status" value="1"/>
</dbReference>
<reference evidence="1 2" key="1">
    <citation type="submission" date="2022-06" db="EMBL/GenBank/DDBJ databases">
        <title>A taxonomic note on the genus Prevotella: Description of four novel genera and emended description of the genera Hallella and Xylanibacter.</title>
        <authorList>
            <person name="Hitch T.C.A."/>
        </authorList>
    </citation>
    <scope>NUCLEOTIDE SEQUENCE [LARGE SCALE GENOMIC DNA]</scope>
    <source>
        <strain evidence="1 2">DSM 100619</strain>
    </source>
</reference>
<accession>A0ABT1BTH9</accession>
<protein>
    <recommendedName>
        <fullName evidence="3">Type II toxin-antitoxin system RelE/ParE family toxin</fullName>
    </recommendedName>
</protein>
<dbReference type="SUPFAM" id="SSF143011">
    <property type="entry name" value="RelE-like"/>
    <property type="match status" value="1"/>
</dbReference>
<dbReference type="PANTHER" id="PTHR38813">
    <property type="match status" value="1"/>
</dbReference>
<sequence length="100" mass="11725">MKVAYSKPFIKVSKKLSGKMLESLKNTITEVKNAQNIEKITDCIRLSDYKNVYRIRIGSYRAFFIFHIEIVDDIVFFQYLIPRGQAYSKGVLKNLRDKDI</sequence>
<name>A0ABT1BTH9_9BACT</name>
<proteinExistence type="predicted"/>
<dbReference type="EMBL" id="JAMXLY010000001">
    <property type="protein sequence ID" value="MCO6024387.1"/>
    <property type="molecule type" value="Genomic_DNA"/>
</dbReference>
<evidence type="ECO:0008006" key="3">
    <source>
        <dbReference type="Google" id="ProtNLM"/>
    </source>
</evidence>
<dbReference type="InterPro" id="IPR035093">
    <property type="entry name" value="RelE/ParE_toxin_dom_sf"/>
</dbReference>
<dbReference type="InterPro" id="IPR052747">
    <property type="entry name" value="TA_system_RelE_toxin"/>
</dbReference>
<dbReference type="RefSeq" id="WP_252759739.1">
    <property type="nucleotide sequence ID" value="NZ_JAMXLY010000001.1"/>
</dbReference>
<organism evidence="1 2">
    <name type="scientific">Segatella cerevisiae</name>
    <dbReference type="NCBI Taxonomy" id="2053716"/>
    <lineage>
        <taxon>Bacteria</taxon>
        <taxon>Pseudomonadati</taxon>
        <taxon>Bacteroidota</taxon>
        <taxon>Bacteroidia</taxon>
        <taxon>Bacteroidales</taxon>
        <taxon>Prevotellaceae</taxon>
        <taxon>Segatella</taxon>
    </lineage>
</organism>
<dbReference type="Proteomes" id="UP001204015">
    <property type="component" value="Unassembled WGS sequence"/>
</dbReference>
<keyword evidence="2" id="KW-1185">Reference proteome</keyword>
<gene>
    <name evidence="1" type="ORF">NG821_00755</name>
</gene>
<dbReference type="PANTHER" id="PTHR38813:SF1">
    <property type="entry name" value="TOXIN RELE1-RELATED"/>
    <property type="match status" value="1"/>
</dbReference>
<evidence type="ECO:0000313" key="1">
    <source>
        <dbReference type="EMBL" id="MCO6024387.1"/>
    </source>
</evidence>